<dbReference type="PANTHER" id="PTHR43319:SF3">
    <property type="entry name" value="BETA-LACTAMASE-RELATED DOMAIN-CONTAINING PROTEIN"/>
    <property type="match status" value="1"/>
</dbReference>
<sequence>MATTHGHCDPAFSQLRELFQQRLSQGHELCASLCVNIDGKNVVDLWGGYADAAHTKPWNEDTITVVWSVTKVVSSLAANILIDRGLLDPNEKVSKYWPEFAANGKDGVLVAHILTHSSGVASWDPPIAVEDIYNLKKSTDALAQQAPWWKPGEVSGYHMVNYGHLIGELVQRTSGKSLAQFIAEEIARPLGADFRLGVPEVDWPRAADIIPPPPVTLDGLDPQSVEGKTFAGGLVPAERSMSTGFRKASIGAINGFSNARALARIGSMVSQGGSVDGKRYLSPEAVDQILQEKISGKDLVLLSHFRFGLGVGLPVPSTLPWIPQGRIGFWFGWGGSILIMDRDRRMTIGYVMNKMGTGPLVNENTEAYVRAIYEIVDAMRL</sequence>
<evidence type="ECO:0000259" key="1">
    <source>
        <dbReference type="Pfam" id="PF00144"/>
    </source>
</evidence>
<keyword evidence="3" id="KW-1185">Reference proteome</keyword>
<gene>
    <name evidence="2" type="ORF">MPDQ_001588</name>
</gene>
<dbReference type="OrthoDB" id="5946976at2759"/>
<dbReference type="InterPro" id="IPR012338">
    <property type="entry name" value="Beta-lactam/transpept-like"/>
</dbReference>
<dbReference type="Gene3D" id="3.40.710.10">
    <property type="entry name" value="DD-peptidase/beta-lactamase superfamily"/>
    <property type="match status" value="1"/>
</dbReference>
<proteinExistence type="predicted"/>
<dbReference type="STRING" id="5098.A0A507QRM1"/>
<dbReference type="InterPro" id="IPR052907">
    <property type="entry name" value="Beta-lactamase/esterase"/>
</dbReference>
<dbReference type="AlphaFoldDB" id="A0A507QRM1"/>
<name>A0A507QRM1_MONPU</name>
<dbReference type="EMBL" id="VIFY01000143">
    <property type="protein sequence ID" value="TQB69637.1"/>
    <property type="molecule type" value="Genomic_DNA"/>
</dbReference>
<organism evidence="2 3">
    <name type="scientific">Monascus purpureus</name>
    <name type="common">Red mold</name>
    <name type="synonym">Monascus anka</name>
    <dbReference type="NCBI Taxonomy" id="5098"/>
    <lineage>
        <taxon>Eukaryota</taxon>
        <taxon>Fungi</taxon>
        <taxon>Dikarya</taxon>
        <taxon>Ascomycota</taxon>
        <taxon>Pezizomycotina</taxon>
        <taxon>Eurotiomycetes</taxon>
        <taxon>Eurotiomycetidae</taxon>
        <taxon>Eurotiales</taxon>
        <taxon>Aspergillaceae</taxon>
        <taxon>Monascus</taxon>
    </lineage>
</organism>
<protein>
    <recommendedName>
        <fullName evidence="1">Beta-lactamase-related domain-containing protein</fullName>
    </recommendedName>
</protein>
<dbReference type="Pfam" id="PF00144">
    <property type="entry name" value="Beta-lactamase"/>
    <property type="match status" value="1"/>
</dbReference>
<accession>A0A507QRM1</accession>
<dbReference type="InterPro" id="IPR001466">
    <property type="entry name" value="Beta-lactam-related"/>
</dbReference>
<dbReference type="PANTHER" id="PTHR43319">
    <property type="entry name" value="BETA-LACTAMASE-RELATED"/>
    <property type="match status" value="1"/>
</dbReference>
<evidence type="ECO:0000313" key="2">
    <source>
        <dbReference type="EMBL" id="TQB69637.1"/>
    </source>
</evidence>
<dbReference type="Proteomes" id="UP000319663">
    <property type="component" value="Unassembled WGS sequence"/>
</dbReference>
<comment type="caution">
    <text evidence="2">The sequence shown here is derived from an EMBL/GenBank/DDBJ whole genome shotgun (WGS) entry which is preliminary data.</text>
</comment>
<evidence type="ECO:0000313" key="3">
    <source>
        <dbReference type="Proteomes" id="UP000319663"/>
    </source>
</evidence>
<reference evidence="2 3" key="1">
    <citation type="submission" date="2019-06" db="EMBL/GenBank/DDBJ databases">
        <title>Wine fermentation using esterase from Monascus purpureus.</title>
        <authorList>
            <person name="Geng C."/>
            <person name="Zhang Y."/>
        </authorList>
    </citation>
    <scope>NUCLEOTIDE SEQUENCE [LARGE SCALE GENOMIC DNA]</scope>
    <source>
        <strain evidence="2">HQ1</strain>
    </source>
</reference>
<feature type="domain" description="Beta-lactamase-related" evidence="1">
    <location>
        <begin position="15"/>
        <end position="367"/>
    </location>
</feature>
<dbReference type="SUPFAM" id="SSF56601">
    <property type="entry name" value="beta-lactamase/transpeptidase-like"/>
    <property type="match status" value="1"/>
</dbReference>